<dbReference type="Proteomes" id="UP001597097">
    <property type="component" value="Unassembled WGS sequence"/>
</dbReference>
<dbReference type="PANTHER" id="PTHR43798:SF5">
    <property type="entry name" value="MONOACYLGLYCEROL LIPASE ABHD6"/>
    <property type="match status" value="1"/>
</dbReference>
<evidence type="ECO:0000313" key="2">
    <source>
        <dbReference type="EMBL" id="MFD1538011.1"/>
    </source>
</evidence>
<feature type="domain" description="AB hydrolase-1" evidence="1">
    <location>
        <begin position="26"/>
        <end position="252"/>
    </location>
</feature>
<dbReference type="InterPro" id="IPR000073">
    <property type="entry name" value="AB_hydrolase_1"/>
</dbReference>
<keyword evidence="2" id="KW-0378">Hydrolase</keyword>
<proteinExistence type="predicted"/>
<dbReference type="PANTHER" id="PTHR43798">
    <property type="entry name" value="MONOACYLGLYCEROL LIPASE"/>
    <property type="match status" value="1"/>
</dbReference>
<dbReference type="RefSeq" id="WP_219531086.1">
    <property type="nucleotide sequence ID" value="NZ_JAHKRM010000010.1"/>
</dbReference>
<sequence length="276" mass="29439">MNASSNRYAEVAHVMLRRPHTPASGTMLLLHGLGGDTTQFAPFLPHLARLPCDLLIPDMRAHGLTPLIGDASDFTFQRFSADIAALLRTRAIQPPLIGVGISMGAGVLAALALHSPGALAGLVFIRPAWEDQADPPHLRAFSTIAGLLATRDGAAEFARSPVYRAVRAESATVADSLMDQFGSPHAAERRLRLERMPLSTPFAELADLRRIRTPATVIGTRHDPLHPLTIARRWAGACGTALHVVPPKSAHDDRYIAESAAIITAVAGQALDNTSS</sequence>
<keyword evidence="3" id="KW-1185">Reference proteome</keyword>
<gene>
    <name evidence="2" type="ORF">ACFSJ0_13235</name>
</gene>
<protein>
    <submittedName>
        <fullName evidence="2">Alpha/beta fold hydrolase</fullName>
    </submittedName>
</protein>
<dbReference type="InterPro" id="IPR050266">
    <property type="entry name" value="AB_hydrolase_sf"/>
</dbReference>
<reference evidence="3" key="1">
    <citation type="journal article" date="2019" name="Int. J. Syst. Evol. Microbiol.">
        <title>The Global Catalogue of Microorganisms (GCM) 10K type strain sequencing project: providing services to taxonomists for standard genome sequencing and annotation.</title>
        <authorList>
            <consortium name="The Broad Institute Genomics Platform"/>
            <consortium name="The Broad Institute Genome Sequencing Center for Infectious Disease"/>
            <person name="Wu L."/>
            <person name="Ma J."/>
        </authorList>
    </citation>
    <scope>NUCLEOTIDE SEQUENCE [LARGE SCALE GENOMIC DNA]</scope>
    <source>
        <strain evidence="3">CGMCC 1.15399</strain>
    </source>
</reference>
<dbReference type="EMBL" id="JBHUCM010000012">
    <property type="protein sequence ID" value="MFD1538011.1"/>
    <property type="molecule type" value="Genomic_DNA"/>
</dbReference>
<dbReference type="GO" id="GO:0016787">
    <property type="term" value="F:hydrolase activity"/>
    <property type="evidence" value="ECO:0007669"/>
    <property type="project" value="UniProtKB-KW"/>
</dbReference>
<dbReference type="Pfam" id="PF00561">
    <property type="entry name" value="Abhydrolase_1"/>
    <property type="match status" value="1"/>
</dbReference>
<name>A0ABW4G667_9ACTN</name>
<comment type="caution">
    <text evidence="2">The sequence shown here is derived from an EMBL/GenBank/DDBJ whole genome shotgun (WGS) entry which is preliminary data.</text>
</comment>
<evidence type="ECO:0000259" key="1">
    <source>
        <dbReference type="Pfam" id="PF00561"/>
    </source>
</evidence>
<organism evidence="2 3">
    <name type="scientific">Nonomuraea guangzhouensis</name>
    <dbReference type="NCBI Taxonomy" id="1291555"/>
    <lineage>
        <taxon>Bacteria</taxon>
        <taxon>Bacillati</taxon>
        <taxon>Actinomycetota</taxon>
        <taxon>Actinomycetes</taxon>
        <taxon>Streptosporangiales</taxon>
        <taxon>Streptosporangiaceae</taxon>
        <taxon>Nonomuraea</taxon>
    </lineage>
</organism>
<evidence type="ECO:0000313" key="3">
    <source>
        <dbReference type="Proteomes" id="UP001597097"/>
    </source>
</evidence>
<accession>A0ABW4G667</accession>